<dbReference type="Proteomes" id="UP000036947">
    <property type="component" value="Unassembled WGS sequence"/>
</dbReference>
<protein>
    <submittedName>
        <fullName evidence="2">Uncharacterized protein</fullName>
    </submittedName>
</protein>
<feature type="compositionally biased region" description="Basic and acidic residues" evidence="1">
    <location>
        <begin position="17"/>
        <end position="37"/>
    </location>
</feature>
<dbReference type="AlphaFoldDB" id="A0A0L0NHK6"/>
<evidence type="ECO:0000256" key="1">
    <source>
        <dbReference type="SAM" id="MobiDB-lite"/>
    </source>
</evidence>
<gene>
    <name evidence="2" type="ORF">TOPH_01742</name>
</gene>
<reference evidence="2 3" key="1">
    <citation type="journal article" date="2015" name="BMC Genomics">
        <title>The genome of the truffle-parasite Tolypocladium ophioglossoides and the evolution of antifungal peptaibiotics.</title>
        <authorList>
            <person name="Quandt C.A."/>
            <person name="Bushley K.E."/>
            <person name="Spatafora J.W."/>
        </authorList>
    </citation>
    <scope>NUCLEOTIDE SEQUENCE [LARGE SCALE GENOMIC DNA]</scope>
    <source>
        <strain evidence="2 3">CBS 100239</strain>
    </source>
</reference>
<name>A0A0L0NHK6_TOLOC</name>
<dbReference type="EMBL" id="LFRF01000003">
    <property type="protein sequence ID" value="KND93508.1"/>
    <property type="molecule type" value="Genomic_DNA"/>
</dbReference>
<proteinExistence type="predicted"/>
<feature type="compositionally biased region" description="Basic residues" evidence="1">
    <location>
        <begin position="1"/>
        <end position="12"/>
    </location>
</feature>
<keyword evidence="3" id="KW-1185">Reference proteome</keyword>
<evidence type="ECO:0000313" key="2">
    <source>
        <dbReference type="EMBL" id="KND93508.1"/>
    </source>
</evidence>
<feature type="region of interest" description="Disordered" evidence="1">
    <location>
        <begin position="1"/>
        <end position="50"/>
    </location>
</feature>
<comment type="caution">
    <text evidence="2">The sequence shown here is derived from an EMBL/GenBank/DDBJ whole genome shotgun (WGS) entry which is preliminary data.</text>
</comment>
<sequence length="109" mass="12181">MASRGTRLRLKQAKSCAGRDWKNTRPGRRGADKEKREGRPKRDRGGVEMEGGVAPSLVAGVDNCMARREVWRAMMDGLAHWLTCPQSRRKAVRLLLYAADSCGRRRGDG</sequence>
<organism evidence="2 3">
    <name type="scientific">Tolypocladium ophioglossoides (strain CBS 100239)</name>
    <name type="common">Snaketongue truffleclub</name>
    <name type="synonym">Elaphocordyceps ophioglossoides</name>
    <dbReference type="NCBI Taxonomy" id="1163406"/>
    <lineage>
        <taxon>Eukaryota</taxon>
        <taxon>Fungi</taxon>
        <taxon>Dikarya</taxon>
        <taxon>Ascomycota</taxon>
        <taxon>Pezizomycotina</taxon>
        <taxon>Sordariomycetes</taxon>
        <taxon>Hypocreomycetidae</taxon>
        <taxon>Hypocreales</taxon>
        <taxon>Ophiocordycipitaceae</taxon>
        <taxon>Tolypocladium</taxon>
    </lineage>
</organism>
<evidence type="ECO:0000313" key="3">
    <source>
        <dbReference type="Proteomes" id="UP000036947"/>
    </source>
</evidence>
<accession>A0A0L0NHK6</accession>
<dbReference type="OrthoDB" id="10606055at2759"/>